<dbReference type="PANTHER" id="PTHR37812:SF1">
    <property type="entry name" value="MU-LIKE PROPHAGE FLUMU PROTEIN C"/>
    <property type="match status" value="1"/>
</dbReference>
<evidence type="ECO:0000313" key="2">
    <source>
        <dbReference type="Proteomes" id="UP000005950"/>
    </source>
</evidence>
<dbReference type="eggNOG" id="COG5566">
    <property type="taxonomic scope" value="Bacteria"/>
</dbReference>
<dbReference type="HOGENOM" id="CLU_159841_0_0_9"/>
<dbReference type="AlphaFoldDB" id="B9YC11"/>
<dbReference type="STRING" id="545696.HOLDEFILI_03367"/>
<proteinExistence type="predicted"/>
<dbReference type="EMBL" id="ACCF01000211">
    <property type="protein sequence ID" value="EEF66465.1"/>
    <property type="molecule type" value="Genomic_DNA"/>
</dbReference>
<evidence type="ECO:0000313" key="1">
    <source>
        <dbReference type="EMBL" id="EEF66465.1"/>
    </source>
</evidence>
<reference evidence="1 2" key="2">
    <citation type="submission" date="2009-02" db="EMBL/GenBank/DDBJ databases">
        <title>Draft genome sequence of Holdemania filiformis DSM 12042.</title>
        <authorList>
            <person name="Sudarsanam P."/>
            <person name="Ley R."/>
            <person name="Guruge J."/>
            <person name="Turnbaugh P.J."/>
            <person name="Mahowald M."/>
            <person name="Liep D."/>
            <person name="Gordon J."/>
        </authorList>
    </citation>
    <scope>NUCLEOTIDE SEQUENCE [LARGE SCALE GENOMIC DNA]</scope>
    <source>
        <strain evidence="1 2">DSM 12042</strain>
    </source>
</reference>
<comment type="caution">
    <text evidence="1">The sequence shown here is derived from an EMBL/GenBank/DDBJ whole genome shotgun (WGS) entry which is preliminary data.</text>
</comment>
<sequence>MEQSVKRVAGELSASLLEIKKSRSELKMKKTNAAKVLPVSLLRQVQCYVQGETLYIPALKEQRKAWGERSGIRRQLQKRNQQIIADHRQGATAEQLSQTYFLSVTTIRNILYRKDCLEK</sequence>
<evidence type="ECO:0008006" key="3">
    <source>
        <dbReference type="Google" id="ProtNLM"/>
    </source>
</evidence>
<name>B9YC11_9FIRM</name>
<dbReference type="PANTHER" id="PTHR37812">
    <property type="entry name" value="MU-LIKE PROPHAGE FLUMU PROTEIN C"/>
    <property type="match status" value="1"/>
</dbReference>
<gene>
    <name evidence="1" type="ORF">HOLDEFILI_03367</name>
</gene>
<dbReference type="Proteomes" id="UP000005950">
    <property type="component" value="Unassembled WGS sequence"/>
</dbReference>
<organism evidence="1 2">
    <name type="scientific">Holdemania filiformis DSM 12042</name>
    <dbReference type="NCBI Taxonomy" id="545696"/>
    <lineage>
        <taxon>Bacteria</taxon>
        <taxon>Bacillati</taxon>
        <taxon>Bacillota</taxon>
        <taxon>Erysipelotrichia</taxon>
        <taxon>Erysipelotrichales</taxon>
        <taxon>Erysipelotrichaceae</taxon>
        <taxon>Holdemania</taxon>
    </lineage>
</organism>
<dbReference type="InterPro" id="IPR049739">
    <property type="entry name" value="YraL-like"/>
</dbReference>
<dbReference type="InterPro" id="IPR009057">
    <property type="entry name" value="Homeodomain-like_sf"/>
</dbReference>
<accession>B9YC11</accession>
<reference evidence="1 2" key="1">
    <citation type="submission" date="2008-12" db="EMBL/GenBank/DDBJ databases">
        <authorList>
            <person name="Fulton L."/>
            <person name="Clifton S."/>
            <person name="Fulton B."/>
            <person name="Xu J."/>
            <person name="Minx P."/>
            <person name="Pepin K.H."/>
            <person name="Johnson M."/>
            <person name="Bhonagiri V."/>
            <person name="Nash W.E."/>
            <person name="Mardis E.R."/>
            <person name="Wilson R.K."/>
        </authorList>
    </citation>
    <scope>NUCLEOTIDE SEQUENCE [LARGE SCALE GENOMIC DNA]</scope>
    <source>
        <strain evidence="1 2">DSM 12042</strain>
    </source>
</reference>
<dbReference type="InterPro" id="IPR052411">
    <property type="entry name" value="c-mor_Regulatory_Protein"/>
</dbReference>
<dbReference type="SUPFAM" id="SSF46689">
    <property type="entry name" value="Homeodomain-like"/>
    <property type="match status" value="1"/>
</dbReference>
<protein>
    <recommendedName>
        <fullName evidence="3">Mor transcription activator domain-containing protein</fullName>
    </recommendedName>
</protein>
<dbReference type="NCBIfam" id="NF040785">
    <property type="entry name" value="CD3324_fam"/>
    <property type="match status" value="1"/>
</dbReference>